<feature type="domain" description="Wall-associated receptor kinase galacturonan-binding" evidence="15">
    <location>
        <begin position="9"/>
        <end position="73"/>
    </location>
</feature>
<reference evidence="16" key="1">
    <citation type="submission" date="2023-05" db="EMBL/GenBank/DDBJ databases">
        <authorList>
            <person name="Huff M."/>
        </authorList>
    </citation>
    <scope>NUCLEOTIDE SEQUENCE</scope>
</reference>
<dbReference type="Proteomes" id="UP000834106">
    <property type="component" value="Chromosome 5"/>
</dbReference>
<accession>A0AAD2DSX4</accession>
<evidence type="ECO:0000256" key="13">
    <source>
        <dbReference type="ARBA" id="ARBA00023136"/>
    </source>
</evidence>
<keyword evidence="13" id="KW-0472">Membrane</keyword>
<comment type="similarity">
    <text evidence="14">Belongs to the RING-type zinc finger family. ATL subfamily.</text>
</comment>
<dbReference type="InterPro" id="IPR046948">
    <property type="entry name" value="ATL20-22-like"/>
</dbReference>
<comment type="subcellular location">
    <subcellularLocation>
        <location evidence="2">Membrane</location>
        <topology evidence="2">Single-pass membrane protein</topology>
    </subcellularLocation>
</comment>
<keyword evidence="10" id="KW-0833">Ubl conjugation pathway</keyword>
<dbReference type="GO" id="GO:0008270">
    <property type="term" value="F:zinc ion binding"/>
    <property type="evidence" value="ECO:0007669"/>
    <property type="project" value="UniProtKB-KW"/>
</dbReference>
<keyword evidence="8" id="KW-0732">Signal</keyword>
<dbReference type="EC" id="2.3.2.27" evidence="4"/>
<evidence type="ECO:0000256" key="4">
    <source>
        <dbReference type="ARBA" id="ARBA00012483"/>
    </source>
</evidence>
<evidence type="ECO:0000256" key="14">
    <source>
        <dbReference type="ARBA" id="ARBA00024209"/>
    </source>
</evidence>
<evidence type="ECO:0000256" key="1">
    <source>
        <dbReference type="ARBA" id="ARBA00000900"/>
    </source>
</evidence>
<evidence type="ECO:0000256" key="2">
    <source>
        <dbReference type="ARBA" id="ARBA00004167"/>
    </source>
</evidence>
<dbReference type="GO" id="GO:0016020">
    <property type="term" value="C:membrane"/>
    <property type="evidence" value="ECO:0007669"/>
    <property type="project" value="UniProtKB-SubCell"/>
</dbReference>
<dbReference type="InterPro" id="IPR025287">
    <property type="entry name" value="WAK_GUB"/>
</dbReference>
<evidence type="ECO:0000256" key="11">
    <source>
        <dbReference type="ARBA" id="ARBA00022833"/>
    </source>
</evidence>
<proteinExistence type="inferred from homology"/>
<sequence>MLVVGLDDCTTTRCSKGGPTIRFPFRKKIPQPEHCGYPGFDLSCDESKTVLELPSAVKVEVKKIDYASQEIHLHALDGCLPKKLLHLHLSASPFQFVNDASFNFVMFNCTPAKREMDRNNIPCLGVPGYQVYYIPSDSHSDDYDLTSCIKIHEISSVPRYQLRQHDLHLKWSEPYCGKCEAQGNICSLDTNKSGTQCTNKPKTHRSERRRDLIAALHSKATESVESVPNVWSSFDAI</sequence>
<keyword evidence="12" id="KW-1133">Transmembrane helix</keyword>
<evidence type="ECO:0000256" key="5">
    <source>
        <dbReference type="ARBA" id="ARBA00022679"/>
    </source>
</evidence>
<evidence type="ECO:0000256" key="12">
    <source>
        <dbReference type="ARBA" id="ARBA00022989"/>
    </source>
</evidence>
<evidence type="ECO:0000313" key="17">
    <source>
        <dbReference type="Proteomes" id="UP000834106"/>
    </source>
</evidence>
<keyword evidence="7" id="KW-0479">Metal-binding</keyword>
<dbReference type="AlphaFoldDB" id="A0AAD2DSX4"/>
<protein>
    <recommendedName>
        <fullName evidence="4">RING-type E3 ubiquitin transferase</fullName>
        <ecNumber evidence="4">2.3.2.27</ecNumber>
    </recommendedName>
</protein>
<keyword evidence="5" id="KW-0808">Transferase</keyword>
<dbReference type="Pfam" id="PF13947">
    <property type="entry name" value="GUB_WAK_bind"/>
    <property type="match status" value="1"/>
</dbReference>
<dbReference type="PANTHER" id="PTHR46279:SF9">
    <property type="entry name" value="OS01G0116300 PROTEIN"/>
    <property type="match status" value="1"/>
</dbReference>
<dbReference type="EMBL" id="OU503040">
    <property type="protein sequence ID" value="CAI9762475.1"/>
    <property type="molecule type" value="Genomic_DNA"/>
</dbReference>
<organism evidence="16 17">
    <name type="scientific">Fraxinus pennsylvanica</name>
    <dbReference type="NCBI Taxonomy" id="56036"/>
    <lineage>
        <taxon>Eukaryota</taxon>
        <taxon>Viridiplantae</taxon>
        <taxon>Streptophyta</taxon>
        <taxon>Embryophyta</taxon>
        <taxon>Tracheophyta</taxon>
        <taxon>Spermatophyta</taxon>
        <taxon>Magnoliopsida</taxon>
        <taxon>eudicotyledons</taxon>
        <taxon>Gunneridae</taxon>
        <taxon>Pentapetalae</taxon>
        <taxon>asterids</taxon>
        <taxon>lamiids</taxon>
        <taxon>Lamiales</taxon>
        <taxon>Oleaceae</taxon>
        <taxon>Oleeae</taxon>
        <taxon>Fraxinus</taxon>
    </lineage>
</organism>
<gene>
    <name evidence="16" type="ORF">FPE_LOCUS9905</name>
</gene>
<evidence type="ECO:0000256" key="7">
    <source>
        <dbReference type="ARBA" id="ARBA00022723"/>
    </source>
</evidence>
<dbReference type="GO" id="GO:0030247">
    <property type="term" value="F:polysaccharide binding"/>
    <property type="evidence" value="ECO:0007669"/>
    <property type="project" value="InterPro"/>
</dbReference>
<evidence type="ECO:0000256" key="3">
    <source>
        <dbReference type="ARBA" id="ARBA00004906"/>
    </source>
</evidence>
<evidence type="ECO:0000256" key="8">
    <source>
        <dbReference type="ARBA" id="ARBA00022729"/>
    </source>
</evidence>
<keyword evidence="9" id="KW-0863">Zinc-finger</keyword>
<evidence type="ECO:0000259" key="15">
    <source>
        <dbReference type="Pfam" id="PF13947"/>
    </source>
</evidence>
<evidence type="ECO:0000256" key="10">
    <source>
        <dbReference type="ARBA" id="ARBA00022786"/>
    </source>
</evidence>
<evidence type="ECO:0000256" key="9">
    <source>
        <dbReference type="ARBA" id="ARBA00022771"/>
    </source>
</evidence>
<evidence type="ECO:0000256" key="6">
    <source>
        <dbReference type="ARBA" id="ARBA00022692"/>
    </source>
</evidence>
<comment type="pathway">
    <text evidence="3">Protein modification; protein ubiquitination.</text>
</comment>
<comment type="catalytic activity">
    <reaction evidence="1">
        <text>S-ubiquitinyl-[E2 ubiquitin-conjugating enzyme]-L-cysteine + [acceptor protein]-L-lysine = [E2 ubiquitin-conjugating enzyme]-L-cysteine + N(6)-ubiquitinyl-[acceptor protein]-L-lysine.</text>
        <dbReference type="EC" id="2.3.2.27"/>
    </reaction>
</comment>
<keyword evidence="17" id="KW-1185">Reference proteome</keyword>
<dbReference type="PANTHER" id="PTHR46279">
    <property type="entry name" value="RING/U-BOX SUPERFAMILY PROTEIN"/>
    <property type="match status" value="1"/>
</dbReference>
<evidence type="ECO:0000313" key="16">
    <source>
        <dbReference type="EMBL" id="CAI9762475.1"/>
    </source>
</evidence>
<keyword evidence="6" id="KW-0812">Transmembrane</keyword>
<keyword evidence="11" id="KW-0862">Zinc</keyword>
<dbReference type="GO" id="GO:0061630">
    <property type="term" value="F:ubiquitin protein ligase activity"/>
    <property type="evidence" value="ECO:0007669"/>
    <property type="project" value="UniProtKB-EC"/>
</dbReference>
<name>A0AAD2DSX4_9LAMI</name>